<reference evidence="1" key="1">
    <citation type="submission" date="2021-05" db="EMBL/GenBank/DDBJ databases">
        <authorList>
            <person name="Alioto T."/>
            <person name="Alioto T."/>
            <person name="Gomez Garrido J."/>
        </authorList>
    </citation>
    <scope>NUCLEOTIDE SEQUENCE</scope>
</reference>
<name>A0A8D8I7U7_CULPI</name>
<dbReference type="AlphaFoldDB" id="A0A8D8I7U7"/>
<dbReference type="EMBL" id="HBUE01236021">
    <property type="protein sequence ID" value="CAG6547231.1"/>
    <property type="molecule type" value="Transcribed_RNA"/>
</dbReference>
<dbReference type="EMBL" id="HBUE01342928">
    <property type="protein sequence ID" value="CAG6599415.1"/>
    <property type="molecule type" value="Transcribed_RNA"/>
</dbReference>
<sequence>MSLHVRQHDVVNLGQVRHGHLVAMVLHHVDPLLLGPLQVDRAVAEAVQLQRCLVYADHVSDVLHRRTRALVVAVQRDALVPKLDLLLRAGVLGAAGQLLARGNLDELTGRAVRLGEEGVTAAGSRVVHVSGTAIAHPIVGLVARVEDFVEAAATGDVNWGAIICIQPVRIILGIFLVAKQSIFRDDLANE</sequence>
<protein>
    <submittedName>
        <fullName evidence="1">(northern house mosquito) hypothetical protein</fullName>
    </submittedName>
</protein>
<evidence type="ECO:0000313" key="1">
    <source>
        <dbReference type="EMBL" id="CAG6547231.1"/>
    </source>
</evidence>
<organism evidence="1">
    <name type="scientific">Culex pipiens</name>
    <name type="common">House mosquito</name>
    <dbReference type="NCBI Taxonomy" id="7175"/>
    <lineage>
        <taxon>Eukaryota</taxon>
        <taxon>Metazoa</taxon>
        <taxon>Ecdysozoa</taxon>
        <taxon>Arthropoda</taxon>
        <taxon>Hexapoda</taxon>
        <taxon>Insecta</taxon>
        <taxon>Pterygota</taxon>
        <taxon>Neoptera</taxon>
        <taxon>Endopterygota</taxon>
        <taxon>Diptera</taxon>
        <taxon>Nematocera</taxon>
        <taxon>Culicoidea</taxon>
        <taxon>Culicidae</taxon>
        <taxon>Culicinae</taxon>
        <taxon>Culicini</taxon>
        <taxon>Culex</taxon>
        <taxon>Culex</taxon>
    </lineage>
</organism>
<proteinExistence type="predicted"/>
<accession>A0A8D8I7U7</accession>